<name>A0A1B8GLE8_9PEZI</name>
<dbReference type="AlphaFoldDB" id="A0A1B8GLE8"/>
<evidence type="ECO:0000313" key="2">
    <source>
        <dbReference type="EMBL" id="OBT96662.2"/>
    </source>
</evidence>
<reference evidence="2 3" key="1">
    <citation type="submission" date="2016-03" db="EMBL/GenBank/DDBJ databases">
        <title>Comparative genomics of Pseudogymnoascus destructans, the fungus causing white-nose syndrome of bats.</title>
        <authorList>
            <person name="Palmer J.M."/>
            <person name="Drees K.P."/>
            <person name="Foster J.T."/>
            <person name="Lindner D.L."/>
        </authorList>
    </citation>
    <scope>NUCLEOTIDE SEQUENCE [LARGE SCALE GENOMIC DNA]</scope>
    <source>
        <strain evidence="2 3">UAMH 10579</strain>
    </source>
</reference>
<organism evidence="2 3">
    <name type="scientific">Pseudogymnoascus verrucosus</name>
    <dbReference type="NCBI Taxonomy" id="342668"/>
    <lineage>
        <taxon>Eukaryota</taxon>
        <taxon>Fungi</taxon>
        <taxon>Dikarya</taxon>
        <taxon>Ascomycota</taxon>
        <taxon>Pezizomycotina</taxon>
        <taxon>Leotiomycetes</taxon>
        <taxon>Thelebolales</taxon>
        <taxon>Thelebolaceae</taxon>
        <taxon>Pseudogymnoascus</taxon>
    </lineage>
</organism>
<dbReference type="GeneID" id="28837624"/>
<keyword evidence="1" id="KW-1133">Transmembrane helix</keyword>
<keyword evidence="3" id="KW-1185">Reference proteome</keyword>
<evidence type="ECO:0000313" key="3">
    <source>
        <dbReference type="Proteomes" id="UP000091956"/>
    </source>
</evidence>
<keyword evidence="1" id="KW-0472">Membrane</keyword>
<dbReference type="Proteomes" id="UP000091956">
    <property type="component" value="Unassembled WGS sequence"/>
</dbReference>
<keyword evidence="1" id="KW-0812">Transmembrane</keyword>
<accession>A0A1B8GLE8</accession>
<protein>
    <submittedName>
        <fullName evidence="2">Uncharacterized protein</fullName>
    </submittedName>
</protein>
<gene>
    <name evidence="2" type="ORF">VE01_04238</name>
</gene>
<feature type="transmembrane region" description="Helical" evidence="1">
    <location>
        <begin position="311"/>
        <end position="331"/>
    </location>
</feature>
<proteinExistence type="predicted"/>
<sequence>MGVYDQGCLNIPLPRCIGELVKAPSVPVSHPGDGNVLDLLIEFGRKYNRDISEIRQACDLAEGYSDLVIILQRPAPRHNYSVDFEKFVADCPTLDAVDKLIRYASKGTRSIETVSVFDAYSFKPGLTAAWPSDDDCHLLLEQMLKFKKPRVVICCWNKGAATCSNEFVGQFVGGGVGNPTIRDEIDIEGCRSVAIRCFHPATAMCYNPYNADYQALLTYHFIAAFSELSYRIHEPWWLEQINTRSMHAIKWQRNDRLDTPDAYDRIVRIFHRIFGMKRIRIYRSMEKKEEMINNFIMRLDNAIYRDGSSHISQLFLLRLFGTIIFIFIFILHNKNRLELRK</sequence>
<dbReference type="EMBL" id="KV460226">
    <property type="protein sequence ID" value="OBT96662.2"/>
    <property type="molecule type" value="Genomic_DNA"/>
</dbReference>
<evidence type="ECO:0000256" key="1">
    <source>
        <dbReference type="SAM" id="Phobius"/>
    </source>
</evidence>
<reference evidence="3" key="2">
    <citation type="journal article" date="2018" name="Nat. Commun.">
        <title>Extreme sensitivity to ultraviolet light in the fungal pathogen causing white-nose syndrome of bats.</title>
        <authorList>
            <person name="Palmer J.M."/>
            <person name="Drees K.P."/>
            <person name="Foster J.T."/>
            <person name="Lindner D.L."/>
        </authorList>
    </citation>
    <scope>NUCLEOTIDE SEQUENCE [LARGE SCALE GENOMIC DNA]</scope>
    <source>
        <strain evidence="3">UAMH 10579</strain>
    </source>
</reference>
<dbReference type="RefSeq" id="XP_018130395.2">
    <property type="nucleotide sequence ID" value="XM_018273713.2"/>
</dbReference>